<sequence>MDTPGSSQSDLLADLVSHIGETGFADRIMRTFHGLCAADMCSGFAIFDDTPQSLFAESVDPDRSAFARNATLRYVQKYWKRDTATASTLGRAHRNVKIIRRPSSVIRDLDYRHECYAEGEVVERISICKAGTVPIIANAYRNRTSGPFAQAQIECFEAAAPIVMAAIERHVRLTYGSHDANLADHPAAIAQRLHGMENIGLSRREAQVLAFIFSGIDQNTIARELGVGVSTIVTYRRRGYEKLCVRNRSELRQCLIDRLAGHVSVSYDKC</sequence>
<dbReference type="SMART" id="SM00421">
    <property type="entry name" value="HTH_LUXR"/>
    <property type="match status" value="1"/>
</dbReference>
<dbReference type="KEGG" id="psin:CAK95_28645"/>
<dbReference type="EMBL" id="CP021112">
    <property type="protein sequence ID" value="ARQ02633.1"/>
    <property type="molecule type" value="Genomic_DNA"/>
</dbReference>
<dbReference type="InterPro" id="IPR016032">
    <property type="entry name" value="Sig_transdc_resp-reg_C-effctor"/>
</dbReference>
<dbReference type="OrthoDB" id="343383at2"/>
<dbReference type="RefSeq" id="WP_086091064.1">
    <property type="nucleotide sequence ID" value="NZ_CP021112.1"/>
</dbReference>
<dbReference type="GO" id="GO:0003677">
    <property type="term" value="F:DNA binding"/>
    <property type="evidence" value="ECO:0007669"/>
    <property type="project" value="UniProtKB-KW"/>
</dbReference>
<evidence type="ECO:0000256" key="3">
    <source>
        <dbReference type="ARBA" id="ARBA00023163"/>
    </source>
</evidence>
<dbReference type="Proteomes" id="UP000194137">
    <property type="component" value="Chromosome"/>
</dbReference>
<organism evidence="4 5">
    <name type="scientific">Pseudorhodoplanes sinuspersici</name>
    <dbReference type="NCBI Taxonomy" id="1235591"/>
    <lineage>
        <taxon>Bacteria</taxon>
        <taxon>Pseudomonadati</taxon>
        <taxon>Pseudomonadota</taxon>
        <taxon>Alphaproteobacteria</taxon>
        <taxon>Hyphomicrobiales</taxon>
        <taxon>Pseudorhodoplanes</taxon>
    </lineage>
</organism>
<dbReference type="AlphaFoldDB" id="A0A1W6ZZ75"/>
<dbReference type="PANTHER" id="PTHR44688:SF16">
    <property type="entry name" value="DNA-BINDING TRANSCRIPTIONAL ACTIVATOR DEVR_DOSR"/>
    <property type="match status" value="1"/>
</dbReference>
<reference evidence="4 5" key="1">
    <citation type="submission" date="2017-05" db="EMBL/GenBank/DDBJ databases">
        <title>Full genome sequence of Pseudorhodoplanes sinuspersici.</title>
        <authorList>
            <person name="Dastgheib S.M.M."/>
            <person name="Shavandi M."/>
            <person name="Tirandaz H."/>
        </authorList>
    </citation>
    <scope>NUCLEOTIDE SEQUENCE [LARGE SCALE GENOMIC DNA]</scope>
    <source>
        <strain evidence="4 5">RIPI110</strain>
    </source>
</reference>
<dbReference type="PANTHER" id="PTHR44688">
    <property type="entry name" value="DNA-BINDING TRANSCRIPTIONAL ACTIVATOR DEVR_DOSR"/>
    <property type="match status" value="1"/>
</dbReference>
<gene>
    <name evidence="4" type="ORF">CAK95_28645</name>
</gene>
<evidence type="ECO:0000256" key="1">
    <source>
        <dbReference type="ARBA" id="ARBA00023015"/>
    </source>
</evidence>
<keyword evidence="3" id="KW-0804">Transcription</keyword>
<dbReference type="PRINTS" id="PR00038">
    <property type="entry name" value="HTHLUXR"/>
</dbReference>
<dbReference type="Gene3D" id="1.10.10.10">
    <property type="entry name" value="Winged helix-like DNA-binding domain superfamily/Winged helix DNA-binding domain"/>
    <property type="match status" value="1"/>
</dbReference>
<dbReference type="SUPFAM" id="SSF46894">
    <property type="entry name" value="C-terminal effector domain of the bipartite response regulators"/>
    <property type="match status" value="1"/>
</dbReference>
<proteinExistence type="predicted"/>
<accession>A0A1W6ZZ75</accession>
<name>A0A1W6ZZ75_9HYPH</name>
<dbReference type="PROSITE" id="PS50043">
    <property type="entry name" value="HTH_LUXR_2"/>
    <property type="match status" value="1"/>
</dbReference>
<dbReference type="InterPro" id="IPR036388">
    <property type="entry name" value="WH-like_DNA-bd_sf"/>
</dbReference>
<protein>
    <submittedName>
        <fullName evidence="4">Uncharacterized protein</fullName>
    </submittedName>
</protein>
<keyword evidence="1" id="KW-0805">Transcription regulation</keyword>
<dbReference type="STRING" id="1235591.CAK95_28645"/>
<evidence type="ECO:0000313" key="4">
    <source>
        <dbReference type="EMBL" id="ARQ02633.1"/>
    </source>
</evidence>
<evidence type="ECO:0000313" key="5">
    <source>
        <dbReference type="Proteomes" id="UP000194137"/>
    </source>
</evidence>
<keyword evidence="5" id="KW-1185">Reference proteome</keyword>
<dbReference type="GO" id="GO:0006355">
    <property type="term" value="P:regulation of DNA-templated transcription"/>
    <property type="evidence" value="ECO:0007669"/>
    <property type="project" value="InterPro"/>
</dbReference>
<evidence type="ECO:0000256" key="2">
    <source>
        <dbReference type="ARBA" id="ARBA00023125"/>
    </source>
</evidence>
<dbReference type="Pfam" id="PF00196">
    <property type="entry name" value="GerE"/>
    <property type="match status" value="1"/>
</dbReference>
<dbReference type="InterPro" id="IPR000792">
    <property type="entry name" value="Tscrpt_reg_LuxR_C"/>
</dbReference>
<keyword evidence="2" id="KW-0238">DNA-binding</keyword>